<dbReference type="EMBL" id="VMBF01000010">
    <property type="protein sequence ID" value="TSJ73127.1"/>
    <property type="molecule type" value="Genomic_DNA"/>
</dbReference>
<feature type="domain" description="Glycoside hydrolase family 20 catalytic" evidence="3">
    <location>
        <begin position="86"/>
        <end position="287"/>
    </location>
</feature>
<dbReference type="OrthoDB" id="9763537at2"/>
<accession>A0A5M7AWN3</accession>
<dbReference type="Proteomes" id="UP000322315">
    <property type="component" value="Unassembled WGS sequence"/>
</dbReference>
<dbReference type="RefSeq" id="WP_144117775.1">
    <property type="nucleotide sequence ID" value="NZ_JACHGE010000008.1"/>
</dbReference>
<keyword evidence="6" id="KW-1185">Reference proteome</keyword>
<sequence>MKKRVSVLLLIYVFIFSFTSLTTVFSQENKAKTEFQVKGFHLDLRIQVMTPKALKSFAKELAGFGINTLILEWEATYPYEKHATISNEFAYTRVEVKSFIDYCEGLGIDVIPLQQCFGHVEYILRNERYGHLKEDWKEISQVCPLKIEDNKALFKDLFKDMASMHNSDYIHIGGDETYLLGHCNACSAKAEEVGKSKLFVDYMTTMSDIILELGKKPIMWADIVLEHPEAADDLSKDIIFIDWNYGWETNHFGDVGNLQQKGFTFWGSPAIRSSPDNWYITNWDKHFNNQRDFIPYSRNAGYKGMVMTSWSTSGIYGLTVCDEGYKVLDMQQIRNVYPLSGFRILIASYAEALKNKGAIDPERFVISYAAERFGLNEKDVAELWRALSISRDLIFKGKPLAEIMANSNTAHEIFYKLKPLKNKKEFEHYRLINDLRQFYLATYQIETMYNSVEFSVGNLEDLKPKLEALKIESKKLDKRFKKLHQGFLYDSEIEDQNNIRNLAFNILYNRINKTRN</sequence>
<dbReference type="EMBL" id="VWRS01000010">
    <property type="protein sequence ID" value="KAA5821843.1"/>
    <property type="molecule type" value="Genomic_DNA"/>
</dbReference>
<evidence type="ECO:0000313" key="7">
    <source>
        <dbReference type="Proteomes" id="UP000322315"/>
    </source>
</evidence>
<name>A0A5M7AWN3_9FLAO</name>
<keyword evidence="2 4" id="KW-0378">Hydrolase</keyword>
<dbReference type="InterPro" id="IPR015883">
    <property type="entry name" value="Glyco_hydro_20_cat"/>
</dbReference>
<reference evidence="5 6" key="2">
    <citation type="submission" date="2019-07" db="EMBL/GenBank/DDBJ databases">
        <title>Algibacter marinivivus sp. nov., isolated from the surface of a marine red alga.</title>
        <authorList>
            <person name="Zhong X."/>
            <person name="Xu W."/>
            <person name="Zhang Y."/>
            <person name="Zhang Q."/>
            <person name="Du Z."/>
        </authorList>
    </citation>
    <scope>NUCLEOTIDE SEQUENCE [LARGE SCALE GENOMIC DNA]</scope>
    <source>
        <strain evidence="5 6">RU-4-M-4</strain>
    </source>
</reference>
<evidence type="ECO:0000256" key="2">
    <source>
        <dbReference type="ARBA" id="ARBA00022801"/>
    </source>
</evidence>
<gene>
    <name evidence="4" type="ORF">F2B50_15155</name>
    <name evidence="5" type="ORF">FPF71_15155</name>
</gene>
<dbReference type="InterPro" id="IPR017853">
    <property type="entry name" value="GH"/>
</dbReference>
<evidence type="ECO:0000256" key="1">
    <source>
        <dbReference type="ARBA" id="ARBA00006285"/>
    </source>
</evidence>
<dbReference type="InterPro" id="IPR038901">
    <property type="entry name" value="HEXDC-like"/>
</dbReference>
<dbReference type="SUPFAM" id="SSF51445">
    <property type="entry name" value="(Trans)glycosidases"/>
    <property type="match status" value="1"/>
</dbReference>
<reference evidence="4" key="3">
    <citation type="submission" date="2019-09" db="EMBL/GenBank/DDBJ databases">
        <authorList>
            <person name="Zhang D.-C."/>
        </authorList>
    </citation>
    <scope>NUCLEOTIDE SEQUENCE</scope>
    <source>
        <strain evidence="4">RU-4-M-4</strain>
    </source>
</reference>
<proteinExistence type="inferred from homology"/>
<organism evidence="4 7">
    <name type="scientific">Algibacter amylolyticus</name>
    <dbReference type="NCBI Taxonomy" id="1608400"/>
    <lineage>
        <taxon>Bacteria</taxon>
        <taxon>Pseudomonadati</taxon>
        <taxon>Bacteroidota</taxon>
        <taxon>Flavobacteriia</taxon>
        <taxon>Flavobacteriales</taxon>
        <taxon>Flavobacteriaceae</taxon>
        <taxon>Algibacter</taxon>
    </lineage>
</organism>
<dbReference type="GO" id="GO:0005975">
    <property type="term" value="P:carbohydrate metabolic process"/>
    <property type="evidence" value="ECO:0007669"/>
    <property type="project" value="InterPro"/>
</dbReference>
<dbReference type="AlphaFoldDB" id="A0A5M7AWN3"/>
<reference evidence="4 7" key="1">
    <citation type="journal article" date="2015" name="Int. J. Syst. Evol. Microbiol.">
        <title>Algibacter amylolyticus sp. nov., isolated from intertidal sediment.</title>
        <authorList>
            <person name="Zhang D.C."/>
            <person name="Wu J."/>
            <person name="Neuner K."/>
            <person name="Yao J."/>
            <person name="Margesin R."/>
        </authorList>
    </citation>
    <scope>NUCLEOTIDE SEQUENCE [LARGE SCALE GENOMIC DNA]</scope>
    <source>
        <strain evidence="4 7">RU-4-M-4</strain>
    </source>
</reference>
<evidence type="ECO:0000313" key="6">
    <source>
        <dbReference type="Proteomes" id="UP000315145"/>
    </source>
</evidence>
<protein>
    <submittedName>
        <fullName evidence="4">Family 20 glycosylhydrolase</fullName>
    </submittedName>
</protein>
<dbReference type="Gene3D" id="3.20.20.80">
    <property type="entry name" value="Glycosidases"/>
    <property type="match status" value="1"/>
</dbReference>
<dbReference type="PANTHER" id="PTHR21040:SF8">
    <property type="entry name" value="BCDNA.GH04120"/>
    <property type="match status" value="1"/>
</dbReference>
<dbReference type="PANTHER" id="PTHR21040">
    <property type="entry name" value="BCDNA.GH04120"/>
    <property type="match status" value="1"/>
</dbReference>
<evidence type="ECO:0000313" key="4">
    <source>
        <dbReference type="EMBL" id="KAA5821843.1"/>
    </source>
</evidence>
<dbReference type="Pfam" id="PF00728">
    <property type="entry name" value="Glyco_hydro_20"/>
    <property type="match status" value="1"/>
</dbReference>
<dbReference type="GO" id="GO:0004563">
    <property type="term" value="F:beta-N-acetylhexosaminidase activity"/>
    <property type="evidence" value="ECO:0007669"/>
    <property type="project" value="UniProtKB-ARBA"/>
</dbReference>
<evidence type="ECO:0000259" key="3">
    <source>
        <dbReference type="Pfam" id="PF00728"/>
    </source>
</evidence>
<comment type="caution">
    <text evidence="4">The sequence shown here is derived from an EMBL/GenBank/DDBJ whole genome shotgun (WGS) entry which is preliminary data.</text>
</comment>
<comment type="similarity">
    <text evidence="1">Belongs to the glycosyl hydrolase 20 family.</text>
</comment>
<evidence type="ECO:0000313" key="5">
    <source>
        <dbReference type="EMBL" id="TSJ73127.1"/>
    </source>
</evidence>
<dbReference type="Proteomes" id="UP000315145">
    <property type="component" value="Unassembled WGS sequence"/>
</dbReference>